<dbReference type="EMBL" id="BLLF01000638">
    <property type="protein sequence ID" value="GFH13662.1"/>
    <property type="molecule type" value="Genomic_DNA"/>
</dbReference>
<reference evidence="1 2" key="1">
    <citation type="submission" date="2020-02" db="EMBL/GenBank/DDBJ databases">
        <title>Draft genome sequence of Haematococcus lacustris strain NIES-144.</title>
        <authorList>
            <person name="Morimoto D."/>
            <person name="Nakagawa S."/>
            <person name="Yoshida T."/>
            <person name="Sawayama S."/>
        </authorList>
    </citation>
    <scope>NUCLEOTIDE SEQUENCE [LARGE SCALE GENOMIC DNA]</scope>
    <source>
        <strain evidence="1 2">NIES-144</strain>
    </source>
</reference>
<keyword evidence="2" id="KW-1185">Reference proteome</keyword>
<protein>
    <submittedName>
        <fullName evidence="1">PCI domain-containing protein</fullName>
    </submittedName>
</protein>
<evidence type="ECO:0000313" key="1">
    <source>
        <dbReference type="EMBL" id="GFH13662.1"/>
    </source>
</evidence>
<organism evidence="1 2">
    <name type="scientific">Haematococcus lacustris</name>
    <name type="common">Green alga</name>
    <name type="synonym">Haematococcus pluvialis</name>
    <dbReference type="NCBI Taxonomy" id="44745"/>
    <lineage>
        <taxon>Eukaryota</taxon>
        <taxon>Viridiplantae</taxon>
        <taxon>Chlorophyta</taxon>
        <taxon>core chlorophytes</taxon>
        <taxon>Chlorophyceae</taxon>
        <taxon>CS clade</taxon>
        <taxon>Chlamydomonadales</taxon>
        <taxon>Haematococcaceae</taxon>
        <taxon>Haematococcus</taxon>
    </lineage>
</organism>
<evidence type="ECO:0000313" key="2">
    <source>
        <dbReference type="Proteomes" id="UP000485058"/>
    </source>
</evidence>
<gene>
    <name evidence="1" type="ORF">HaLaN_09591</name>
</gene>
<proteinExistence type="predicted"/>
<dbReference type="Proteomes" id="UP000485058">
    <property type="component" value="Unassembled WGS sequence"/>
</dbReference>
<name>A0A699ZDS9_HAELA</name>
<dbReference type="AlphaFoldDB" id="A0A699ZDS9"/>
<comment type="caution">
    <text evidence="1">The sequence shown here is derived from an EMBL/GenBank/DDBJ whole genome shotgun (WGS) entry which is preliminary data.</text>
</comment>
<accession>A0A699ZDS9</accession>
<sequence>MVDEGSIAASISDTDGGMVHFLADKDECRTAEMTRKLQSCMAQCMALSEHVTAAHEAMATDREYLRKVTGKERLLRYDTAAEEAAGLGSSGMFHAP</sequence>